<gene>
    <name evidence="2" type="ORF">POSPLADRAFT_1157348</name>
</gene>
<reference evidence="2 3" key="1">
    <citation type="submission" date="2017-04" db="EMBL/GenBank/DDBJ databases">
        <title>Genome Sequence of the Model Brown-Rot Fungus Postia placenta SB12.</title>
        <authorList>
            <consortium name="DOE Joint Genome Institute"/>
            <person name="Gaskell J."/>
            <person name="Kersten P."/>
            <person name="Larrondo L.F."/>
            <person name="Canessa P."/>
            <person name="Martinez D."/>
            <person name="Hibbett D."/>
            <person name="Schmoll M."/>
            <person name="Kubicek C.P."/>
            <person name="Martinez A.T."/>
            <person name="Yadav J."/>
            <person name="Master E."/>
            <person name="Magnuson J.K."/>
            <person name="James T."/>
            <person name="Yaver D."/>
            <person name="Berka R."/>
            <person name="Labutti K."/>
            <person name="Lipzen A."/>
            <person name="Aerts A."/>
            <person name="Barry K."/>
            <person name="Henrissat B."/>
            <person name="Blanchette R."/>
            <person name="Grigoriev I."/>
            <person name="Cullen D."/>
        </authorList>
    </citation>
    <scope>NUCLEOTIDE SEQUENCE [LARGE SCALE GENOMIC DNA]</scope>
    <source>
        <strain evidence="2 3">MAD-698-R-SB12</strain>
    </source>
</reference>
<dbReference type="OrthoDB" id="3266227at2759"/>
<dbReference type="STRING" id="670580.A0A1X6MLR4"/>
<dbReference type="EMBL" id="KZ110609">
    <property type="protein sequence ID" value="OSX57305.1"/>
    <property type="molecule type" value="Genomic_DNA"/>
</dbReference>
<proteinExistence type="predicted"/>
<dbReference type="RefSeq" id="XP_024334099.1">
    <property type="nucleotide sequence ID" value="XM_024487175.1"/>
</dbReference>
<organism evidence="2 3">
    <name type="scientific">Postia placenta MAD-698-R-SB12</name>
    <dbReference type="NCBI Taxonomy" id="670580"/>
    <lineage>
        <taxon>Eukaryota</taxon>
        <taxon>Fungi</taxon>
        <taxon>Dikarya</taxon>
        <taxon>Basidiomycota</taxon>
        <taxon>Agaricomycotina</taxon>
        <taxon>Agaricomycetes</taxon>
        <taxon>Polyporales</taxon>
        <taxon>Adustoporiaceae</taxon>
        <taxon>Rhodonia</taxon>
    </lineage>
</organism>
<evidence type="ECO:0000256" key="1">
    <source>
        <dbReference type="SAM" id="MobiDB-lite"/>
    </source>
</evidence>
<keyword evidence="3" id="KW-1185">Reference proteome</keyword>
<feature type="compositionally biased region" description="Polar residues" evidence="1">
    <location>
        <begin position="85"/>
        <end position="96"/>
    </location>
</feature>
<evidence type="ECO:0000313" key="3">
    <source>
        <dbReference type="Proteomes" id="UP000194127"/>
    </source>
</evidence>
<name>A0A1X6MLR4_9APHY</name>
<feature type="region of interest" description="Disordered" evidence="1">
    <location>
        <begin position="75"/>
        <end position="96"/>
    </location>
</feature>
<dbReference type="GeneID" id="36332124"/>
<protein>
    <submittedName>
        <fullName evidence="2">Uncharacterized protein</fullName>
    </submittedName>
</protein>
<evidence type="ECO:0000313" key="2">
    <source>
        <dbReference type="EMBL" id="OSX57305.1"/>
    </source>
</evidence>
<sequence>MCKKHFLSRFSDTSLFDAPRSVILTAITGTVTTHHWPASEVLDLKAASCQKTDPRFTMTIPTGRYVIQNVRSKNQLQLPDPNDGSRVQATSQDTTGTGPLKVGHYYVLSPYSLRLTAKLGNGKYTIQNQTHASYACCGPRAPLGGEVVVHHSRDEDQRPLRLYWGLPDDALETPVGLASTFTDTRNHWQFISA</sequence>
<dbReference type="AlphaFoldDB" id="A0A1X6MLR4"/>
<accession>A0A1X6MLR4</accession>
<dbReference type="Proteomes" id="UP000194127">
    <property type="component" value="Unassembled WGS sequence"/>
</dbReference>